<feature type="region of interest" description="Disordered" evidence="1">
    <location>
        <begin position="227"/>
        <end position="252"/>
    </location>
</feature>
<organism evidence="2 3">
    <name type="scientific">Lentinula raphanica</name>
    <dbReference type="NCBI Taxonomy" id="153919"/>
    <lineage>
        <taxon>Eukaryota</taxon>
        <taxon>Fungi</taxon>
        <taxon>Dikarya</taxon>
        <taxon>Basidiomycota</taxon>
        <taxon>Agaricomycotina</taxon>
        <taxon>Agaricomycetes</taxon>
        <taxon>Agaricomycetidae</taxon>
        <taxon>Agaricales</taxon>
        <taxon>Marasmiineae</taxon>
        <taxon>Omphalotaceae</taxon>
        <taxon>Lentinula</taxon>
    </lineage>
</organism>
<dbReference type="Proteomes" id="UP001163846">
    <property type="component" value="Unassembled WGS sequence"/>
</dbReference>
<sequence>MKYQVTKLEFCWGIEKGELDLWSPLNCISVRADVARLFLDWELALIPTNEILKKLADTIEANIDGHIDQRRSCFEVLPPGEYEYDLVPLRMDPPNLLVIEDGSTSPRKLELASPHHPRLKLDVHPAFAVIHGVYKLYPDIHKSQRYYDPMLRVSMLCCERVPREFYARPDFRTLRRHASGQKDDQRSSESDESEDIPADADYPSKDGAIRIQSWLKAVPKPGLIVEQVSGKSGRSEADSFTDVWPNTSMEDI</sequence>
<dbReference type="AlphaFoldDB" id="A0AA38P0S2"/>
<evidence type="ECO:0000256" key="1">
    <source>
        <dbReference type="SAM" id="MobiDB-lite"/>
    </source>
</evidence>
<evidence type="ECO:0000313" key="2">
    <source>
        <dbReference type="EMBL" id="KAJ3833968.1"/>
    </source>
</evidence>
<name>A0AA38P0S2_9AGAR</name>
<evidence type="ECO:0000313" key="3">
    <source>
        <dbReference type="Proteomes" id="UP001163846"/>
    </source>
</evidence>
<gene>
    <name evidence="2" type="ORF">F5878DRAFT_545621</name>
</gene>
<keyword evidence="3" id="KW-1185">Reference proteome</keyword>
<protein>
    <submittedName>
        <fullName evidence="2">Uncharacterized protein</fullName>
    </submittedName>
</protein>
<reference evidence="2" key="1">
    <citation type="submission" date="2022-08" db="EMBL/GenBank/DDBJ databases">
        <authorList>
            <consortium name="DOE Joint Genome Institute"/>
            <person name="Min B."/>
            <person name="Riley R."/>
            <person name="Sierra-Patev S."/>
            <person name="Naranjo-Ortiz M."/>
            <person name="Looney B."/>
            <person name="Konkel Z."/>
            <person name="Slot J.C."/>
            <person name="Sakamoto Y."/>
            <person name="Steenwyk J.L."/>
            <person name="Rokas A."/>
            <person name="Carro J."/>
            <person name="Camarero S."/>
            <person name="Ferreira P."/>
            <person name="Molpeceres G."/>
            <person name="Ruiz-Duenas F.J."/>
            <person name="Serrano A."/>
            <person name="Henrissat B."/>
            <person name="Drula E."/>
            <person name="Hughes K.W."/>
            <person name="Mata J.L."/>
            <person name="Ishikawa N.K."/>
            <person name="Vargas-Isla R."/>
            <person name="Ushijima S."/>
            <person name="Smith C.A."/>
            <person name="Ahrendt S."/>
            <person name="Andreopoulos W."/>
            <person name="He G."/>
            <person name="Labutti K."/>
            <person name="Lipzen A."/>
            <person name="Ng V."/>
            <person name="Sandor L."/>
            <person name="Barry K."/>
            <person name="Martinez A.T."/>
            <person name="Xiao Y."/>
            <person name="Gibbons J.G."/>
            <person name="Terashima K."/>
            <person name="Hibbett D.S."/>
            <person name="Grigoriev I.V."/>
        </authorList>
    </citation>
    <scope>NUCLEOTIDE SEQUENCE</scope>
    <source>
        <strain evidence="2">TFB9207</strain>
    </source>
</reference>
<proteinExistence type="predicted"/>
<dbReference type="EMBL" id="MU806604">
    <property type="protein sequence ID" value="KAJ3833968.1"/>
    <property type="molecule type" value="Genomic_DNA"/>
</dbReference>
<accession>A0AA38P0S2</accession>
<comment type="caution">
    <text evidence="2">The sequence shown here is derived from an EMBL/GenBank/DDBJ whole genome shotgun (WGS) entry which is preliminary data.</text>
</comment>
<feature type="region of interest" description="Disordered" evidence="1">
    <location>
        <begin position="176"/>
        <end position="205"/>
    </location>
</feature>
<feature type="compositionally biased region" description="Basic and acidic residues" evidence="1">
    <location>
        <begin position="180"/>
        <end position="189"/>
    </location>
</feature>